<feature type="transmembrane region" description="Helical" evidence="1">
    <location>
        <begin position="17"/>
        <end position="37"/>
    </location>
</feature>
<proteinExistence type="predicted"/>
<sequence>MNNEIQEYASHNAMARVSLIFGVPIMTLLIFLILMLVTGGVGFFFFGVMGLITPLMLLFVLFGIRILCLENPNAMTELKWKAKAAIYRLQCRSMVTSFTSTDTPQKRRMHHVREWIKNPSNHQ</sequence>
<organism evidence="2 3">
    <name type="scientific">Vibrio sinensis</name>
    <dbReference type="NCBI Taxonomy" id="2302434"/>
    <lineage>
        <taxon>Bacteria</taxon>
        <taxon>Pseudomonadati</taxon>
        <taxon>Pseudomonadota</taxon>
        <taxon>Gammaproteobacteria</taxon>
        <taxon>Vibrionales</taxon>
        <taxon>Vibrionaceae</taxon>
        <taxon>Vibrio</taxon>
    </lineage>
</organism>
<gene>
    <name evidence="2" type="ORF">DZ860_20995</name>
</gene>
<accession>A0A3A6QHF8</accession>
<dbReference type="AlphaFoldDB" id="A0A3A6QHF8"/>
<keyword evidence="1" id="KW-0812">Transmembrane</keyword>
<evidence type="ECO:0000313" key="3">
    <source>
        <dbReference type="Proteomes" id="UP000273252"/>
    </source>
</evidence>
<evidence type="ECO:0000313" key="2">
    <source>
        <dbReference type="EMBL" id="RJX65840.1"/>
    </source>
</evidence>
<keyword evidence="3" id="KW-1185">Reference proteome</keyword>
<dbReference type="Proteomes" id="UP000273252">
    <property type="component" value="Unassembled WGS sequence"/>
</dbReference>
<reference evidence="2 3" key="1">
    <citation type="submission" date="2018-08" db="EMBL/GenBank/DDBJ databases">
        <title>Vibrio isolated from the Eastern China Marginal Seas.</title>
        <authorList>
            <person name="Li Y."/>
        </authorList>
    </citation>
    <scope>NUCLEOTIDE SEQUENCE [LARGE SCALE GENOMIC DNA]</scope>
    <source>
        <strain evidence="2 3">BEI233</strain>
    </source>
</reference>
<name>A0A3A6QHF8_9VIBR</name>
<dbReference type="RefSeq" id="WP_120034941.1">
    <property type="nucleotide sequence ID" value="NZ_QVMU01000031.1"/>
</dbReference>
<feature type="transmembrane region" description="Helical" evidence="1">
    <location>
        <begin position="43"/>
        <end position="68"/>
    </location>
</feature>
<evidence type="ECO:0000256" key="1">
    <source>
        <dbReference type="SAM" id="Phobius"/>
    </source>
</evidence>
<dbReference type="OrthoDB" id="5897531at2"/>
<comment type="caution">
    <text evidence="2">The sequence shown here is derived from an EMBL/GenBank/DDBJ whole genome shotgun (WGS) entry which is preliminary data.</text>
</comment>
<dbReference type="EMBL" id="QVMU01000031">
    <property type="protein sequence ID" value="RJX65840.1"/>
    <property type="molecule type" value="Genomic_DNA"/>
</dbReference>
<keyword evidence="1" id="KW-1133">Transmembrane helix</keyword>
<keyword evidence="1" id="KW-0472">Membrane</keyword>
<protein>
    <submittedName>
        <fullName evidence="2">Conjugal transfer protein traD</fullName>
    </submittedName>
</protein>